<keyword evidence="1" id="KW-1133">Transmembrane helix</keyword>
<protein>
    <submittedName>
        <fullName evidence="2">Uncharacterized protein</fullName>
    </submittedName>
</protein>
<gene>
    <name evidence="2" type="ORF">N865_01195</name>
</gene>
<keyword evidence="1" id="KW-0812">Transmembrane</keyword>
<dbReference type="AlphaFoldDB" id="W9G0Z5"/>
<keyword evidence="3" id="KW-1185">Reference proteome</keyword>
<feature type="transmembrane region" description="Helical" evidence="1">
    <location>
        <begin position="116"/>
        <end position="138"/>
    </location>
</feature>
<evidence type="ECO:0000256" key="1">
    <source>
        <dbReference type="SAM" id="Phobius"/>
    </source>
</evidence>
<sequence>MDGEPTKPASGSAEVPFGCGASWMVRATVTFDDRKPELVTFEAIPLESDEATGCWDAVEAVYASLADSLSLEQKRATAWQTGLATLVAVVGISSLFANRDTVQKLDSVSAQRVTVLATVAALLVGTSVLLSLSAAVGWPSVKDYGSERDPSNASLEPIRRARLATRRMNLAAISAVLGFVLAVVVSGLFLWLPDAKHATEVNLTRVENGVLNTTCGTVDKTQPAPSTGAEGMIAFTPVGTSTSQLIPLKDVLGMAPGPCQ</sequence>
<feature type="transmembrane region" description="Helical" evidence="1">
    <location>
        <begin position="78"/>
        <end position="96"/>
    </location>
</feature>
<dbReference type="Proteomes" id="UP000019489">
    <property type="component" value="Unassembled WGS sequence"/>
</dbReference>
<accession>W9G0Z5</accession>
<organism evidence="2 3">
    <name type="scientific">Intrasporangium oryzae NRRL B-24470</name>
    <dbReference type="NCBI Taxonomy" id="1386089"/>
    <lineage>
        <taxon>Bacteria</taxon>
        <taxon>Bacillati</taxon>
        <taxon>Actinomycetota</taxon>
        <taxon>Actinomycetes</taxon>
        <taxon>Micrococcales</taxon>
        <taxon>Intrasporangiaceae</taxon>
        <taxon>Intrasporangium</taxon>
    </lineage>
</organism>
<feature type="transmembrane region" description="Helical" evidence="1">
    <location>
        <begin position="169"/>
        <end position="192"/>
    </location>
</feature>
<name>W9G0Z5_9MICO</name>
<evidence type="ECO:0000313" key="3">
    <source>
        <dbReference type="Proteomes" id="UP000019489"/>
    </source>
</evidence>
<evidence type="ECO:0000313" key="2">
    <source>
        <dbReference type="EMBL" id="EWS99604.1"/>
    </source>
</evidence>
<keyword evidence="1" id="KW-0472">Membrane</keyword>
<proteinExistence type="predicted"/>
<comment type="caution">
    <text evidence="2">The sequence shown here is derived from an EMBL/GenBank/DDBJ whole genome shotgun (WGS) entry which is preliminary data.</text>
</comment>
<dbReference type="EMBL" id="AWSA01000090">
    <property type="protein sequence ID" value="EWS99604.1"/>
    <property type="molecule type" value="Genomic_DNA"/>
</dbReference>
<reference evidence="2 3" key="1">
    <citation type="submission" date="2013-08" db="EMBL/GenBank/DDBJ databases">
        <title>Intrasporangium oryzae NRRL B-24470.</title>
        <authorList>
            <person name="Liu H."/>
            <person name="Wang G."/>
        </authorList>
    </citation>
    <scope>NUCLEOTIDE SEQUENCE [LARGE SCALE GENOMIC DNA]</scope>
    <source>
        <strain evidence="2 3">NRRL B-24470</strain>
    </source>
</reference>